<dbReference type="SUPFAM" id="SSF52499">
    <property type="entry name" value="Isochorismatase-like hydrolases"/>
    <property type="match status" value="1"/>
</dbReference>
<dbReference type="PANTHER" id="PTHR43559">
    <property type="entry name" value="HYDROLASE YCAC-RELATED"/>
    <property type="match status" value="1"/>
</dbReference>
<keyword evidence="2" id="KW-0378">Hydrolase</keyword>
<dbReference type="GO" id="GO:0016787">
    <property type="term" value="F:hydrolase activity"/>
    <property type="evidence" value="ECO:0007669"/>
    <property type="project" value="UniProtKB-KW"/>
</dbReference>
<dbReference type="Proteomes" id="UP001501218">
    <property type="component" value="Unassembled WGS sequence"/>
</dbReference>
<evidence type="ECO:0000313" key="3">
    <source>
        <dbReference type="Proteomes" id="UP001501218"/>
    </source>
</evidence>
<name>A0ABN3G1A6_9PSEU</name>
<dbReference type="InterPro" id="IPR036380">
    <property type="entry name" value="Isochorismatase-like_sf"/>
</dbReference>
<dbReference type="EMBL" id="BAAARA010000004">
    <property type="protein sequence ID" value="GAA2342036.1"/>
    <property type="molecule type" value="Genomic_DNA"/>
</dbReference>
<protein>
    <submittedName>
        <fullName evidence="2">Hydrolase</fullName>
    </submittedName>
</protein>
<evidence type="ECO:0000313" key="2">
    <source>
        <dbReference type="EMBL" id="GAA2342036.1"/>
    </source>
</evidence>
<dbReference type="RefSeq" id="WP_344128758.1">
    <property type="nucleotide sequence ID" value="NZ_BAAARA010000004.1"/>
</dbReference>
<proteinExistence type="predicted"/>
<gene>
    <name evidence="2" type="ORF">GCM10009854_18230</name>
</gene>
<dbReference type="Pfam" id="PF00857">
    <property type="entry name" value="Isochorismatase"/>
    <property type="match status" value="1"/>
</dbReference>
<organism evidence="2 3">
    <name type="scientific">Saccharopolyspora halophila</name>
    <dbReference type="NCBI Taxonomy" id="405551"/>
    <lineage>
        <taxon>Bacteria</taxon>
        <taxon>Bacillati</taxon>
        <taxon>Actinomycetota</taxon>
        <taxon>Actinomycetes</taxon>
        <taxon>Pseudonocardiales</taxon>
        <taxon>Pseudonocardiaceae</taxon>
        <taxon>Saccharopolyspora</taxon>
    </lineage>
</organism>
<keyword evidence="3" id="KW-1185">Reference proteome</keyword>
<accession>A0ABN3G1A6</accession>
<dbReference type="PANTHER" id="PTHR43559:SF1">
    <property type="entry name" value="HYDROLASE"/>
    <property type="match status" value="1"/>
</dbReference>
<comment type="caution">
    <text evidence="2">The sequence shown here is derived from an EMBL/GenBank/DDBJ whole genome shotgun (WGS) entry which is preliminary data.</text>
</comment>
<feature type="domain" description="Isochorismatase-like" evidence="1">
    <location>
        <begin position="19"/>
        <end position="171"/>
    </location>
</feature>
<dbReference type="InterPro" id="IPR053152">
    <property type="entry name" value="Hydrolase_YcaC-like"/>
</dbReference>
<evidence type="ECO:0000259" key="1">
    <source>
        <dbReference type="Pfam" id="PF00857"/>
    </source>
</evidence>
<dbReference type="Gene3D" id="3.40.50.850">
    <property type="entry name" value="Isochorismatase-like"/>
    <property type="match status" value="1"/>
</dbReference>
<dbReference type="InterPro" id="IPR000868">
    <property type="entry name" value="Isochorismatase-like_dom"/>
</dbReference>
<reference evidence="2 3" key="1">
    <citation type="journal article" date="2019" name="Int. J. Syst. Evol. Microbiol.">
        <title>The Global Catalogue of Microorganisms (GCM) 10K type strain sequencing project: providing services to taxonomists for standard genome sequencing and annotation.</title>
        <authorList>
            <consortium name="The Broad Institute Genomics Platform"/>
            <consortium name="The Broad Institute Genome Sequencing Center for Infectious Disease"/>
            <person name="Wu L."/>
            <person name="Ma J."/>
        </authorList>
    </citation>
    <scope>NUCLEOTIDE SEQUENCE [LARGE SCALE GENOMIC DNA]</scope>
    <source>
        <strain evidence="2 3">JCM 16221</strain>
    </source>
</reference>
<sequence>MAGETPIRSNDHLLTPDNCALVLIDYQPEQVGTVGSIGLDELMLNVTAVARAARAYQLPVVLTTVGVELGANSGTIDELREALPPTEEIDRTTLNSWEDPDFRAAVEATRRRKIIMTGLWTEVCVAFPTLDMLGESYEVYPVADAIGGISTAAHDNAMQRMLSAGAQPVTAISLVAELQRDWGRAGADNLRSILRWYFPQLQDLRREV</sequence>